<gene>
    <name evidence="1" type="ORF">FCALED_LOCUS2157</name>
</gene>
<dbReference type="EMBL" id="CAJVPQ010000313">
    <property type="protein sequence ID" value="CAG8469646.1"/>
    <property type="molecule type" value="Genomic_DNA"/>
</dbReference>
<evidence type="ECO:0000313" key="2">
    <source>
        <dbReference type="Proteomes" id="UP000789570"/>
    </source>
</evidence>
<reference evidence="1" key="1">
    <citation type="submission" date="2021-06" db="EMBL/GenBank/DDBJ databases">
        <authorList>
            <person name="Kallberg Y."/>
            <person name="Tangrot J."/>
            <person name="Rosling A."/>
        </authorList>
    </citation>
    <scope>NUCLEOTIDE SEQUENCE</scope>
    <source>
        <strain evidence="1">UK204</strain>
    </source>
</reference>
<organism evidence="1 2">
    <name type="scientific">Funneliformis caledonium</name>
    <dbReference type="NCBI Taxonomy" id="1117310"/>
    <lineage>
        <taxon>Eukaryota</taxon>
        <taxon>Fungi</taxon>
        <taxon>Fungi incertae sedis</taxon>
        <taxon>Mucoromycota</taxon>
        <taxon>Glomeromycotina</taxon>
        <taxon>Glomeromycetes</taxon>
        <taxon>Glomerales</taxon>
        <taxon>Glomeraceae</taxon>
        <taxon>Funneliformis</taxon>
    </lineage>
</organism>
<name>A0A9N8Z2W3_9GLOM</name>
<sequence length="48" mass="5399">MGITSNCMLNVLWASSGAIEFTCLLEIFDVVNHYLTKISKFETLHNPP</sequence>
<protein>
    <submittedName>
        <fullName evidence="1">7318_t:CDS:1</fullName>
    </submittedName>
</protein>
<proteinExistence type="predicted"/>
<keyword evidence="2" id="KW-1185">Reference proteome</keyword>
<dbReference type="Proteomes" id="UP000789570">
    <property type="component" value="Unassembled WGS sequence"/>
</dbReference>
<comment type="caution">
    <text evidence="1">The sequence shown here is derived from an EMBL/GenBank/DDBJ whole genome shotgun (WGS) entry which is preliminary data.</text>
</comment>
<dbReference type="AlphaFoldDB" id="A0A9N8Z2W3"/>
<accession>A0A9N8Z2W3</accession>
<evidence type="ECO:0000313" key="1">
    <source>
        <dbReference type="EMBL" id="CAG8469646.1"/>
    </source>
</evidence>